<sequence length="538" mass="62844">MLLNTIFLNPTSRYVFQKPMNMNEDKTFLEVFIDTVASTDERAKALSLLKILVTVTYEADNDFLLKLMNETLFTYLLLKSSDSDLFHSSLACIILFDVLNELKFNSAPHSNTEMINKISRAIDTIGFEQMKKKLDNLLISKEFIEAETQGISTGMLFDRESVRFITKIVQEVKEKREVGEQKLKEREVQNLKEEIEELKKKNELIEQMLTETQTKVEELNNQLELEQALNEDNQEMKEQKEVLSQENEELTKKLTLKEEFISQIQQQIDTQKKEETEMIKKNEELQSQIKQNEEEINRLKENQIKLEELLKIQKVNENECGKAQTELNMIKNQLIKMQDEAKEKNSTIGELENKLMLQENIILQLKEEIVSKEKEKMEMKLELDSVTKTNQTESLNNNWKNEKEILLKENESLKEQLDSKNDELLLNQMQLDEYIKVNDELNQTVNNLNKQLNQFKESFESINKEVADSFNDSTEVPQEQPQQEDNKTTSKIQQKQQSTDENNEKNQSQPVTDPTTAGVQMPTVTMNDLFSTIHSIFN</sequence>
<dbReference type="VEuPathDB" id="AmoebaDB:EDI_194200"/>
<proteinExistence type="predicted"/>
<gene>
    <name evidence="3" type="ORF">EDI_194200</name>
</gene>
<protein>
    <submittedName>
        <fullName evidence="3">Paramyosin, putative</fullName>
        <ecNumber evidence="3">1.3.1.74</ecNumber>
    </submittedName>
</protein>
<dbReference type="GO" id="GO:0032440">
    <property type="term" value="F:2-alkenal reductase [NAD(P)H] activity"/>
    <property type="evidence" value="ECO:0007669"/>
    <property type="project" value="UniProtKB-EC"/>
</dbReference>
<dbReference type="eggNOG" id="ENOG502REQF">
    <property type="taxonomic scope" value="Eukaryota"/>
</dbReference>
<keyword evidence="4" id="KW-1185">Reference proteome</keyword>
<dbReference type="EC" id="1.3.1.74" evidence="3"/>
<dbReference type="Proteomes" id="UP000008076">
    <property type="component" value="Unassembled WGS sequence"/>
</dbReference>
<accession>B0EAD4</accession>
<dbReference type="OMA" id="NTEMINK"/>
<dbReference type="OrthoDB" id="29811at2759"/>
<feature type="compositionally biased region" description="Low complexity" evidence="2">
    <location>
        <begin position="489"/>
        <end position="499"/>
    </location>
</feature>
<dbReference type="GeneID" id="5880241"/>
<reference evidence="4" key="1">
    <citation type="submission" date="2007-12" db="EMBL/GenBank/DDBJ databases">
        <title>Annotation of Entamoeba dispar SAW760.</title>
        <authorList>
            <person name="Lorenzi H."/>
            <person name="Inman J."/>
            <person name="Schobel S."/>
            <person name="Amedeo P."/>
            <person name="Caler E."/>
        </authorList>
    </citation>
    <scope>NUCLEOTIDE SEQUENCE [LARGE SCALE GENOMIC DNA]</scope>
    <source>
        <strain evidence="4">ATCC PRA-260 / SAW760</strain>
    </source>
</reference>
<dbReference type="AlphaFoldDB" id="B0EAD4"/>
<feature type="compositionally biased region" description="Polar residues" evidence="2">
    <location>
        <begin position="505"/>
        <end position="519"/>
    </location>
</feature>
<evidence type="ECO:0000256" key="2">
    <source>
        <dbReference type="SAM" id="MobiDB-lite"/>
    </source>
</evidence>
<dbReference type="RefSeq" id="XP_001735299.1">
    <property type="nucleotide sequence ID" value="XM_001735247.1"/>
</dbReference>
<evidence type="ECO:0000256" key="1">
    <source>
        <dbReference type="SAM" id="Coils"/>
    </source>
</evidence>
<name>B0EAD4_ENTDS</name>
<evidence type="ECO:0000313" key="3">
    <source>
        <dbReference type="EMBL" id="EDR28519.1"/>
    </source>
</evidence>
<keyword evidence="1" id="KW-0175">Coiled coil</keyword>
<organism evidence="4">
    <name type="scientific">Entamoeba dispar (strain ATCC PRA-260 / SAW760)</name>
    <dbReference type="NCBI Taxonomy" id="370354"/>
    <lineage>
        <taxon>Eukaryota</taxon>
        <taxon>Amoebozoa</taxon>
        <taxon>Evosea</taxon>
        <taxon>Archamoebae</taxon>
        <taxon>Mastigamoebida</taxon>
        <taxon>Entamoebidae</taxon>
        <taxon>Entamoeba</taxon>
    </lineage>
</organism>
<evidence type="ECO:0000313" key="4">
    <source>
        <dbReference type="Proteomes" id="UP000008076"/>
    </source>
</evidence>
<feature type="compositionally biased region" description="Polar residues" evidence="2">
    <location>
        <begin position="470"/>
        <end position="483"/>
    </location>
</feature>
<feature type="coiled-coil region" evidence="1">
    <location>
        <begin position="127"/>
        <end position="465"/>
    </location>
</feature>
<dbReference type="KEGG" id="edi:EDI_194200"/>
<feature type="region of interest" description="Disordered" evidence="2">
    <location>
        <begin position="469"/>
        <end position="519"/>
    </location>
</feature>
<dbReference type="EMBL" id="DS548448">
    <property type="protein sequence ID" value="EDR28519.1"/>
    <property type="molecule type" value="Genomic_DNA"/>
</dbReference>
<keyword evidence="3" id="KW-0560">Oxidoreductase</keyword>